<reference evidence="1 2" key="1">
    <citation type="submission" date="2022-12" db="EMBL/GenBank/DDBJ databases">
        <authorList>
            <person name="Mo P."/>
        </authorList>
    </citation>
    <scope>NUCLEOTIDE SEQUENCE [LARGE SCALE GENOMIC DNA]</scope>
    <source>
        <strain evidence="1 2">HUAS 2-6</strain>
    </source>
</reference>
<dbReference type="RefSeq" id="WP_270086051.1">
    <property type="nucleotide sequence ID" value="NZ_CP115300.1"/>
</dbReference>
<proteinExistence type="predicted"/>
<evidence type="ECO:0000313" key="2">
    <source>
        <dbReference type="Proteomes" id="UP001212326"/>
    </source>
</evidence>
<dbReference type="EMBL" id="CP115300">
    <property type="protein sequence ID" value="WBO68824.1"/>
    <property type="molecule type" value="Genomic_DNA"/>
</dbReference>
<evidence type="ECO:0000313" key="1">
    <source>
        <dbReference type="EMBL" id="WBO68824.1"/>
    </source>
</evidence>
<name>A0ABY7PGX3_9ACTN</name>
<accession>A0ABY7PGX3</accession>
<gene>
    <name evidence="1" type="ORF">O1G22_41510</name>
</gene>
<sequence>MNEAVLHEAFAVPYENLGYVLHACALMRVIAPDGVQAEAEVQAALQHAQAEPVVVVGTAPGALPALLASLYDQLVPTVPRPRQAARPQDTIEEALARRRRAAVIVHNAHLLRTDALYCLYRLWNVFQEHEPRLPVRRGLEQSLVRPGERGAVILASNGLAPLACGRTEAQPTTA</sequence>
<protein>
    <submittedName>
        <fullName evidence="1">Uncharacterized protein</fullName>
    </submittedName>
</protein>
<dbReference type="Proteomes" id="UP001212326">
    <property type="component" value="Chromosome"/>
</dbReference>
<keyword evidence="2" id="KW-1185">Reference proteome</keyword>
<organism evidence="1 2">
    <name type="scientific">Streptomyces camelliae</name>
    <dbReference type="NCBI Taxonomy" id="3004093"/>
    <lineage>
        <taxon>Bacteria</taxon>
        <taxon>Bacillati</taxon>
        <taxon>Actinomycetota</taxon>
        <taxon>Actinomycetes</taxon>
        <taxon>Kitasatosporales</taxon>
        <taxon>Streptomycetaceae</taxon>
        <taxon>Streptomyces</taxon>
    </lineage>
</organism>